<organism evidence="2 3">
    <name type="scientific">Helianthus annuus</name>
    <name type="common">Common sunflower</name>
    <dbReference type="NCBI Taxonomy" id="4232"/>
    <lineage>
        <taxon>Eukaryota</taxon>
        <taxon>Viridiplantae</taxon>
        <taxon>Streptophyta</taxon>
        <taxon>Embryophyta</taxon>
        <taxon>Tracheophyta</taxon>
        <taxon>Spermatophyta</taxon>
        <taxon>Magnoliopsida</taxon>
        <taxon>eudicotyledons</taxon>
        <taxon>Gunneridae</taxon>
        <taxon>Pentapetalae</taxon>
        <taxon>asterids</taxon>
        <taxon>campanulids</taxon>
        <taxon>Asterales</taxon>
        <taxon>Asteraceae</taxon>
        <taxon>Asteroideae</taxon>
        <taxon>Heliantheae alliance</taxon>
        <taxon>Heliantheae</taxon>
        <taxon>Helianthus</taxon>
    </lineage>
</organism>
<accession>A0A9K3H1B2</accession>
<reference evidence="2" key="2">
    <citation type="submission" date="2020-06" db="EMBL/GenBank/DDBJ databases">
        <title>Helianthus annuus Genome sequencing and assembly Release 2.</title>
        <authorList>
            <person name="Gouzy J."/>
            <person name="Langlade N."/>
            <person name="Munos S."/>
        </authorList>
    </citation>
    <scope>NUCLEOTIDE SEQUENCE</scope>
    <source>
        <tissue evidence="2">Leaves</tissue>
    </source>
</reference>
<name>A0A9K3H1B2_HELAN</name>
<evidence type="ECO:0000313" key="3">
    <source>
        <dbReference type="Proteomes" id="UP000215914"/>
    </source>
</evidence>
<sequence length="150" mass="16081">MCADVTSAAAPHAAALTAPNARLSSSTTMHARSSSCAATLHASLSSNVALRAHRSSNVSRRSSDCMPTAATCSCTPTATTRSCMQKRVVSGDESQTPHYSKALFQSWFQNLDFRDELQNFLSSSYPTKFGSEDVDGEEADEDSDDDTDMI</sequence>
<evidence type="ECO:0000313" key="2">
    <source>
        <dbReference type="EMBL" id="KAF5763602.1"/>
    </source>
</evidence>
<feature type="region of interest" description="Disordered" evidence="1">
    <location>
        <begin position="125"/>
        <end position="150"/>
    </location>
</feature>
<dbReference type="Proteomes" id="UP000215914">
    <property type="component" value="Unassembled WGS sequence"/>
</dbReference>
<dbReference type="EMBL" id="MNCJ02000330">
    <property type="protein sequence ID" value="KAF5763602.1"/>
    <property type="molecule type" value="Genomic_DNA"/>
</dbReference>
<keyword evidence="3" id="KW-1185">Reference proteome</keyword>
<comment type="caution">
    <text evidence="2">The sequence shown here is derived from an EMBL/GenBank/DDBJ whole genome shotgun (WGS) entry which is preliminary data.</text>
</comment>
<dbReference type="Gramene" id="mRNA:HanXRQr2_Chr15g0682231">
    <property type="protein sequence ID" value="mRNA:HanXRQr2_Chr15g0682231"/>
    <property type="gene ID" value="HanXRQr2_Chr15g0682231"/>
</dbReference>
<evidence type="ECO:0000256" key="1">
    <source>
        <dbReference type="SAM" id="MobiDB-lite"/>
    </source>
</evidence>
<gene>
    <name evidence="2" type="ORF">HanXRQr2_Chr15g0682231</name>
</gene>
<protein>
    <submittedName>
        <fullName evidence="2">Uncharacterized protein</fullName>
    </submittedName>
</protein>
<feature type="compositionally biased region" description="Acidic residues" evidence="1">
    <location>
        <begin position="132"/>
        <end position="150"/>
    </location>
</feature>
<reference evidence="2" key="1">
    <citation type="journal article" date="2017" name="Nature">
        <title>The sunflower genome provides insights into oil metabolism, flowering and Asterid evolution.</title>
        <authorList>
            <person name="Badouin H."/>
            <person name="Gouzy J."/>
            <person name="Grassa C.J."/>
            <person name="Murat F."/>
            <person name="Staton S.E."/>
            <person name="Cottret L."/>
            <person name="Lelandais-Briere C."/>
            <person name="Owens G.L."/>
            <person name="Carrere S."/>
            <person name="Mayjonade B."/>
            <person name="Legrand L."/>
            <person name="Gill N."/>
            <person name="Kane N.C."/>
            <person name="Bowers J.E."/>
            <person name="Hubner S."/>
            <person name="Bellec A."/>
            <person name="Berard A."/>
            <person name="Berges H."/>
            <person name="Blanchet N."/>
            <person name="Boniface M.C."/>
            <person name="Brunel D."/>
            <person name="Catrice O."/>
            <person name="Chaidir N."/>
            <person name="Claudel C."/>
            <person name="Donnadieu C."/>
            <person name="Faraut T."/>
            <person name="Fievet G."/>
            <person name="Helmstetter N."/>
            <person name="King M."/>
            <person name="Knapp S.J."/>
            <person name="Lai Z."/>
            <person name="Le Paslier M.C."/>
            <person name="Lippi Y."/>
            <person name="Lorenzon L."/>
            <person name="Mandel J.R."/>
            <person name="Marage G."/>
            <person name="Marchand G."/>
            <person name="Marquand E."/>
            <person name="Bret-Mestries E."/>
            <person name="Morien E."/>
            <person name="Nambeesan S."/>
            <person name="Nguyen T."/>
            <person name="Pegot-Espagnet P."/>
            <person name="Pouilly N."/>
            <person name="Raftis F."/>
            <person name="Sallet E."/>
            <person name="Schiex T."/>
            <person name="Thomas J."/>
            <person name="Vandecasteele C."/>
            <person name="Vares D."/>
            <person name="Vear F."/>
            <person name="Vautrin S."/>
            <person name="Crespi M."/>
            <person name="Mangin B."/>
            <person name="Burke J.M."/>
            <person name="Salse J."/>
            <person name="Munos S."/>
            <person name="Vincourt P."/>
            <person name="Rieseberg L.H."/>
            <person name="Langlade N.B."/>
        </authorList>
    </citation>
    <scope>NUCLEOTIDE SEQUENCE</scope>
    <source>
        <tissue evidence="2">Leaves</tissue>
    </source>
</reference>
<proteinExistence type="predicted"/>
<dbReference type="AlphaFoldDB" id="A0A9K3H1B2"/>